<evidence type="ECO:0000313" key="2">
    <source>
        <dbReference type="EMBL" id="WSA35194.1"/>
    </source>
</evidence>
<dbReference type="SUPFAM" id="SSF48371">
    <property type="entry name" value="ARM repeat"/>
    <property type="match status" value="1"/>
</dbReference>
<gene>
    <name evidence="1" type="ORF">GA0070608_2244</name>
    <name evidence="2" type="ORF">OIE14_14690</name>
</gene>
<reference evidence="2 4" key="3">
    <citation type="submission" date="2022-10" db="EMBL/GenBank/DDBJ databases">
        <title>The complete genomes of actinobacterial strains from the NBC collection.</title>
        <authorList>
            <person name="Joergensen T.S."/>
            <person name="Alvarez Arevalo M."/>
            <person name="Sterndorff E.B."/>
            <person name="Faurdal D."/>
            <person name="Vuksanovic O."/>
            <person name="Mourched A.-S."/>
            <person name="Charusanti P."/>
            <person name="Shaw S."/>
            <person name="Blin K."/>
            <person name="Weber T."/>
        </authorList>
    </citation>
    <scope>NUCLEOTIDE SEQUENCE [LARGE SCALE GENOMIC DNA]</scope>
    <source>
        <strain evidence="2 4">NBC 01809</strain>
    </source>
</reference>
<dbReference type="EMBL" id="FMIC01000002">
    <property type="protein sequence ID" value="SCL60028.1"/>
    <property type="molecule type" value="Genomic_DNA"/>
</dbReference>
<evidence type="ECO:0008006" key="5">
    <source>
        <dbReference type="Google" id="ProtNLM"/>
    </source>
</evidence>
<keyword evidence="4" id="KW-1185">Reference proteome</keyword>
<evidence type="ECO:0000313" key="4">
    <source>
        <dbReference type="Proteomes" id="UP001334804"/>
    </source>
</evidence>
<accession>A0A1C6V146</accession>
<dbReference type="Proteomes" id="UP000199343">
    <property type="component" value="Unassembled WGS sequence"/>
</dbReference>
<reference evidence="3" key="1">
    <citation type="submission" date="2016-06" db="EMBL/GenBank/DDBJ databases">
        <authorList>
            <person name="Varghese N."/>
            <person name="Submissions Spin"/>
        </authorList>
    </citation>
    <scope>NUCLEOTIDE SEQUENCE [LARGE SCALE GENOMIC DNA]</scope>
    <source>
        <strain evidence="3">DSM 43363</strain>
    </source>
</reference>
<dbReference type="AlphaFoldDB" id="A0A1C6V146"/>
<dbReference type="RefSeq" id="WP_091626254.1">
    <property type="nucleotide sequence ID" value="NZ_CP109071.1"/>
</dbReference>
<reference evidence="1" key="2">
    <citation type="submission" date="2016-06" db="EMBL/GenBank/DDBJ databases">
        <authorList>
            <person name="Kjaerup R.B."/>
            <person name="Dalgaard T.S."/>
            <person name="Juul-Madsen H.R."/>
        </authorList>
    </citation>
    <scope>NUCLEOTIDE SEQUENCE [LARGE SCALE GENOMIC DNA]</scope>
    <source>
        <strain evidence="1">DSM 43363</strain>
    </source>
</reference>
<dbReference type="Proteomes" id="UP001334804">
    <property type="component" value="Chromosome"/>
</dbReference>
<protein>
    <recommendedName>
        <fullName evidence="5">HEAT repeat-containing protein</fullName>
    </recommendedName>
</protein>
<dbReference type="OrthoDB" id="3398543at2"/>
<proteinExistence type="predicted"/>
<dbReference type="InterPro" id="IPR016024">
    <property type="entry name" value="ARM-type_fold"/>
</dbReference>
<dbReference type="EMBL" id="CP109071">
    <property type="protein sequence ID" value="WSA35194.1"/>
    <property type="molecule type" value="Genomic_DNA"/>
</dbReference>
<evidence type="ECO:0000313" key="3">
    <source>
        <dbReference type="Proteomes" id="UP000199343"/>
    </source>
</evidence>
<name>A0A1C6V146_9ACTN</name>
<organism evidence="1 3">
    <name type="scientific">Micromonospora peucetia</name>
    <dbReference type="NCBI Taxonomy" id="47871"/>
    <lineage>
        <taxon>Bacteria</taxon>
        <taxon>Bacillati</taxon>
        <taxon>Actinomycetota</taxon>
        <taxon>Actinomycetes</taxon>
        <taxon>Micromonosporales</taxon>
        <taxon>Micromonosporaceae</taxon>
        <taxon>Micromonospora</taxon>
    </lineage>
</organism>
<evidence type="ECO:0000313" key="1">
    <source>
        <dbReference type="EMBL" id="SCL60028.1"/>
    </source>
</evidence>
<sequence>MTGPEFDECDCPENVDASLDRAEPGAGPALLWLVLDESHPAAVVLPRIKRGLRSRDPQTRANALQSLGHFGRLHREIDDESLALLRIALHDRTVLGGYQLRGYADNAAGDIGSFVPRHRLPRWLRRRHAGPWRPRPLRR</sequence>